<sequence length="474" mass="50894">MGSIISNLALCISYLTCSAAGSLCSACLGTTKSDDIAPGPSSGRKRSVFLLLLALTLAFVFQYALAPAIDDNSDLINWVPVAGSQLVDAWNSGCTYDDIEDANIRSDYQEICKGHAGVYRIGFAASLFFAFAALASSVKRTANRISWGPKYMLFLLGCFFSIFIDNDPLFNDVFLNLARIGASLFIVLQNVILIDMAYNWNDAWVINANTADRENGVGAGNKWLAAILGMAVLTFIFSITSIGLMYHYYGGCDINEAFISITLIMIVAITGVQLSGEDGSLLTSAIISAYAAYLAFTSMSKNPDGDCNPRLGENNALGIVIGVGFTLISLTWAGFSLTAEKRLSSSGASITDSLLEHDNENDTALAAQPTVVGGLVTGDANNDDDPESQGVRVDSVPDADYSTHWKLNVVLMLVVCWFSVSLTGWGTVESSGNAANPDTGKVSMWMIIVSQWLTLGIYLWTLLAPRLFPDRDFS</sequence>
<feature type="transmembrane region" description="Helical" evidence="6">
    <location>
        <begin position="254"/>
        <end position="272"/>
    </location>
</feature>
<feature type="transmembrane region" description="Helical" evidence="6">
    <location>
        <begin position="316"/>
        <end position="335"/>
    </location>
</feature>
<comment type="similarity">
    <text evidence="2">Belongs to the TDE1 family.</text>
</comment>
<dbReference type="EMBL" id="HBGY01018488">
    <property type="protein sequence ID" value="CAD9586208.1"/>
    <property type="molecule type" value="Transcribed_RNA"/>
</dbReference>
<dbReference type="PANTHER" id="PTHR10383">
    <property type="entry name" value="SERINE INCORPORATOR"/>
    <property type="match status" value="1"/>
</dbReference>
<evidence type="ECO:0000313" key="7">
    <source>
        <dbReference type="EMBL" id="CAD9586208.1"/>
    </source>
</evidence>
<gene>
    <name evidence="7" type="ORF">LDAN0321_LOCUS11846</name>
</gene>
<feature type="transmembrane region" description="Helical" evidence="6">
    <location>
        <begin position="407"/>
        <end position="425"/>
    </location>
</feature>
<protein>
    <recommendedName>
        <fullName evidence="8">Serine incorporator</fullName>
    </recommendedName>
</protein>
<name>A0A7S2PAW5_9STRA</name>
<comment type="subcellular location">
    <subcellularLocation>
        <location evidence="1">Membrane</location>
        <topology evidence="1">Multi-pass membrane protein</topology>
    </subcellularLocation>
</comment>
<evidence type="ECO:0000256" key="3">
    <source>
        <dbReference type="ARBA" id="ARBA00022692"/>
    </source>
</evidence>
<evidence type="ECO:0000256" key="1">
    <source>
        <dbReference type="ARBA" id="ARBA00004141"/>
    </source>
</evidence>
<evidence type="ECO:0000256" key="5">
    <source>
        <dbReference type="ARBA" id="ARBA00023136"/>
    </source>
</evidence>
<feature type="transmembrane region" description="Helical" evidence="6">
    <location>
        <begin position="147"/>
        <end position="164"/>
    </location>
</feature>
<proteinExistence type="inferred from homology"/>
<feature type="transmembrane region" description="Helical" evidence="6">
    <location>
        <begin position="445"/>
        <end position="464"/>
    </location>
</feature>
<feature type="transmembrane region" description="Helical" evidence="6">
    <location>
        <begin position="6"/>
        <end position="28"/>
    </location>
</feature>
<feature type="transmembrane region" description="Helical" evidence="6">
    <location>
        <begin position="117"/>
        <end position="135"/>
    </location>
</feature>
<evidence type="ECO:0000256" key="4">
    <source>
        <dbReference type="ARBA" id="ARBA00022989"/>
    </source>
</evidence>
<evidence type="ECO:0000256" key="6">
    <source>
        <dbReference type="SAM" id="Phobius"/>
    </source>
</evidence>
<organism evidence="7">
    <name type="scientific">Leptocylindrus danicus</name>
    <dbReference type="NCBI Taxonomy" id="163516"/>
    <lineage>
        <taxon>Eukaryota</taxon>
        <taxon>Sar</taxon>
        <taxon>Stramenopiles</taxon>
        <taxon>Ochrophyta</taxon>
        <taxon>Bacillariophyta</taxon>
        <taxon>Coscinodiscophyceae</taxon>
        <taxon>Chaetocerotophycidae</taxon>
        <taxon>Leptocylindrales</taxon>
        <taxon>Leptocylindraceae</taxon>
        <taxon>Leptocylindrus</taxon>
    </lineage>
</organism>
<feature type="transmembrane region" description="Helical" evidence="6">
    <location>
        <begin position="176"/>
        <end position="194"/>
    </location>
</feature>
<keyword evidence="3 6" id="KW-0812">Transmembrane</keyword>
<keyword evidence="4 6" id="KW-1133">Transmembrane helix</keyword>
<dbReference type="PANTHER" id="PTHR10383:SF9">
    <property type="entry name" value="SERINE INCORPORATOR, ISOFORM F"/>
    <property type="match status" value="1"/>
</dbReference>
<dbReference type="AlphaFoldDB" id="A0A7S2PAW5"/>
<evidence type="ECO:0008006" key="8">
    <source>
        <dbReference type="Google" id="ProtNLM"/>
    </source>
</evidence>
<feature type="transmembrane region" description="Helical" evidence="6">
    <location>
        <begin position="279"/>
        <end position="296"/>
    </location>
</feature>
<keyword evidence="5 6" id="KW-0472">Membrane</keyword>
<accession>A0A7S2PAW5</accession>
<feature type="transmembrane region" description="Helical" evidence="6">
    <location>
        <begin position="223"/>
        <end position="248"/>
    </location>
</feature>
<evidence type="ECO:0000256" key="2">
    <source>
        <dbReference type="ARBA" id="ARBA00006665"/>
    </source>
</evidence>
<reference evidence="7" key="1">
    <citation type="submission" date="2021-01" db="EMBL/GenBank/DDBJ databases">
        <authorList>
            <person name="Corre E."/>
            <person name="Pelletier E."/>
            <person name="Niang G."/>
            <person name="Scheremetjew M."/>
            <person name="Finn R."/>
            <person name="Kale V."/>
            <person name="Holt S."/>
            <person name="Cochrane G."/>
            <person name="Meng A."/>
            <person name="Brown T."/>
            <person name="Cohen L."/>
        </authorList>
    </citation>
    <scope>NUCLEOTIDE SEQUENCE</scope>
    <source>
        <strain evidence="7">B650</strain>
    </source>
</reference>
<dbReference type="Pfam" id="PF03348">
    <property type="entry name" value="Serinc"/>
    <property type="match status" value="1"/>
</dbReference>
<dbReference type="InterPro" id="IPR005016">
    <property type="entry name" value="TDE1/TMS"/>
</dbReference>
<dbReference type="GO" id="GO:0016020">
    <property type="term" value="C:membrane"/>
    <property type="evidence" value="ECO:0007669"/>
    <property type="project" value="UniProtKB-SubCell"/>
</dbReference>
<feature type="transmembrane region" description="Helical" evidence="6">
    <location>
        <begin position="48"/>
        <end position="69"/>
    </location>
</feature>